<evidence type="ECO:0008006" key="5">
    <source>
        <dbReference type="Google" id="ProtNLM"/>
    </source>
</evidence>
<keyword evidence="2" id="KW-0732">Signal</keyword>
<feature type="compositionally biased region" description="Gly residues" evidence="1">
    <location>
        <begin position="229"/>
        <end position="252"/>
    </location>
</feature>
<evidence type="ECO:0000256" key="1">
    <source>
        <dbReference type="SAM" id="MobiDB-lite"/>
    </source>
</evidence>
<organism evidence="3 4">
    <name type="scientific">Clostridium amylolyticum</name>
    <dbReference type="NCBI Taxonomy" id="1121298"/>
    <lineage>
        <taxon>Bacteria</taxon>
        <taxon>Bacillati</taxon>
        <taxon>Bacillota</taxon>
        <taxon>Clostridia</taxon>
        <taxon>Eubacteriales</taxon>
        <taxon>Clostridiaceae</taxon>
        <taxon>Clostridium</taxon>
    </lineage>
</organism>
<dbReference type="RefSeq" id="WP_073005392.1">
    <property type="nucleotide sequence ID" value="NZ_FQZO01000002.1"/>
</dbReference>
<sequence>MKRIITFFLIAIMLCILPACGKGNEEKNETSSSNKFNTKVALTVAENYLNLLAKEDYENASKLYSKSLKDKNQDFRPGDLRIVGFNQDTLNEVGESILVRYRVTRVVKGEARSDLDNCSIKIIKEGTDYKISEVKSENEKEAYVEGKSLRQRRKDDVKSSPIIRLHRLPREMYPKSNKANFNKVPIPNKEFTAVNFSYSGEKIAISTFNEDSFIGIVGIDDSLQTAAGAQGGGAGGQQGGQQGGPQDVGGQQGEDISMEKPIGQKILSLDILKNAKVDYMVFSRDEKVIMVEFTEKDKGSSLNLYETDNGNLVELDIDKKYPSDKYDVVFVSFDKNVMTFEVKAKKGQDLQDPAVGKYQVDLEKFKVKKL</sequence>
<accession>A0A1M6ENL0</accession>
<dbReference type="Proteomes" id="UP000184080">
    <property type="component" value="Unassembled WGS sequence"/>
</dbReference>
<evidence type="ECO:0000313" key="4">
    <source>
        <dbReference type="Proteomes" id="UP000184080"/>
    </source>
</evidence>
<dbReference type="OrthoDB" id="1950593at2"/>
<evidence type="ECO:0000256" key="2">
    <source>
        <dbReference type="SAM" id="SignalP"/>
    </source>
</evidence>
<protein>
    <recommendedName>
        <fullName evidence="5">Lipoprotein</fullName>
    </recommendedName>
</protein>
<dbReference type="EMBL" id="FQZO01000002">
    <property type="protein sequence ID" value="SHI86918.1"/>
    <property type="molecule type" value="Genomic_DNA"/>
</dbReference>
<proteinExistence type="predicted"/>
<feature type="signal peptide" evidence="2">
    <location>
        <begin position="1"/>
        <end position="21"/>
    </location>
</feature>
<keyword evidence="4" id="KW-1185">Reference proteome</keyword>
<name>A0A1M6ENL0_9CLOT</name>
<gene>
    <name evidence="3" type="ORF">SAMN05444401_1633</name>
</gene>
<feature type="chain" id="PRO_5012319313" description="Lipoprotein" evidence="2">
    <location>
        <begin position="22"/>
        <end position="370"/>
    </location>
</feature>
<dbReference type="STRING" id="1121298.SAMN05444401_1633"/>
<reference evidence="3 4" key="1">
    <citation type="submission" date="2016-11" db="EMBL/GenBank/DDBJ databases">
        <authorList>
            <person name="Jaros S."/>
            <person name="Januszkiewicz K."/>
            <person name="Wedrychowicz H."/>
        </authorList>
    </citation>
    <scope>NUCLEOTIDE SEQUENCE [LARGE SCALE GENOMIC DNA]</scope>
    <source>
        <strain evidence="3 4">DSM 21864</strain>
    </source>
</reference>
<dbReference type="AlphaFoldDB" id="A0A1M6ENL0"/>
<feature type="region of interest" description="Disordered" evidence="1">
    <location>
        <begin position="227"/>
        <end position="255"/>
    </location>
</feature>
<evidence type="ECO:0000313" key="3">
    <source>
        <dbReference type="EMBL" id="SHI86918.1"/>
    </source>
</evidence>